<sequence>MKLSFWIIASALSGLFVYSCVSDKTATSSSKKSTAPAASPAILTVADDSISTEDFKYIYDKNNGKSADAYSRQSIEEYIDLYTKFKLRVKEAESLGLDTTAAFKQELAGYQKQLAQPYLTEKGVTDMLVKQAYERMKEEIRASHILIFCNPEATPKDTLIAYNKIVALRERALKGENFDQLAAQYSEDPSAKTNKGDLGYFTALSMVYEFEEAAYNTKVGSVSKPVRTKFGYHILKVVDRRPSQGQIHVAHIMARYSQGMSAEDSILAKNKIDQIYKELQAGTSWNELCGEFSDDVNSRSKNGELQWFSTGKMIPSFENAAFTLTTPGQYTTPVQTPYGWHIIKLLERKPLGSFEELEPSIRAKVTKDSRSDLNKKMLIARLKRENNFVEYTKGIDYAVSKADSSLLIGNWTFKESEKNKATLFTINKEKYTAEDFFAFVYENQHAVKNTSPEVYMKNVLYTDFVNSSIMGYEEAHLADKFVDYKMLLKEYHDGILLFQMMEEKVWNKASSDTAGLRRFYQDNASKYAWGDRAHAYILSAADKTTLDKVAVDFKSVSYQVKEQSFENISFEKNSASVNKAGKSQLDRAIILLRKDANYSTSIKLSRDHAENAAVSAHRKDSILAYFTKAGIKKERISFIDLKTPPVRKTEAQRQADRFAEIQLFTSSKKYLESVYNAKTPLTLQVSEGMYVKNENELINKCSWAVGEYRFEQNNRAYLIIIDRVDAPRNKTFEEARGMVISDYQAYLEQQWIAELRQKYPTKVNQTEVQKLIK</sequence>
<reference evidence="3 4" key="1">
    <citation type="journal article" date="2007" name="Appl. Environ. Microbiol.">
        <title>Genome sequence of the cellulolytic gliding bacterium Cytophaga hutchinsonii.</title>
        <authorList>
            <person name="Xie G."/>
            <person name="Bruce D.C."/>
            <person name="Challacombe J.F."/>
            <person name="Chertkov O."/>
            <person name="Detter J.C."/>
            <person name="Gilna P."/>
            <person name="Han C.S."/>
            <person name="Lucas S."/>
            <person name="Misra M."/>
            <person name="Myers G.L."/>
            <person name="Richardson P."/>
            <person name="Tapia R."/>
            <person name="Thayer N."/>
            <person name="Thompson L.S."/>
            <person name="Brettin T.S."/>
            <person name="Henrissat B."/>
            <person name="Wilson D.B."/>
            <person name="McBride M.J."/>
        </authorList>
    </citation>
    <scope>NUCLEOTIDE SEQUENCE [LARGE SCALE GENOMIC DNA]</scope>
    <source>
        <strain evidence="4">ATCC 33406 / DSM 1761 / CIP 103989 / NBRC 15051 / NCIMB 9469 / D465</strain>
    </source>
</reference>
<dbReference type="InterPro" id="IPR036737">
    <property type="entry name" value="OmpA-like_sf"/>
</dbReference>
<dbReference type="Pfam" id="PF00639">
    <property type="entry name" value="Rotamase"/>
    <property type="match status" value="1"/>
</dbReference>
<dbReference type="SUPFAM" id="SSF103088">
    <property type="entry name" value="OmpA-like"/>
    <property type="match status" value="1"/>
</dbReference>
<evidence type="ECO:0000256" key="1">
    <source>
        <dbReference type="PROSITE-ProRule" id="PRU00278"/>
    </source>
</evidence>
<evidence type="ECO:0000313" key="4">
    <source>
        <dbReference type="Proteomes" id="UP000001822"/>
    </source>
</evidence>
<dbReference type="InterPro" id="IPR046357">
    <property type="entry name" value="PPIase_dom_sf"/>
</dbReference>
<dbReference type="PROSITE" id="PS50198">
    <property type="entry name" value="PPIC_PPIASE_2"/>
    <property type="match status" value="2"/>
</dbReference>
<dbReference type="InterPro" id="IPR000297">
    <property type="entry name" value="PPIase_PpiC"/>
</dbReference>
<dbReference type="Pfam" id="PF13616">
    <property type="entry name" value="Rotamase_3"/>
    <property type="match status" value="1"/>
</dbReference>
<dbReference type="GO" id="GO:0003755">
    <property type="term" value="F:peptidyl-prolyl cis-trans isomerase activity"/>
    <property type="evidence" value="ECO:0007669"/>
    <property type="project" value="UniProtKB-KW"/>
</dbReference>
<dbReference type="RefSeq" id="WP_011583600.1">
    <property type="nucleotide sequence ID" value="NC_008255.1"/>
</dbReference>
<name>A0A6N4SMJ1_CYTH3</name>
<dbReference type="PROSITE" id="PS51257">
    <property type="entry name" value="PROKAR_LIPOPROTEIN"/>
    <property type="match status" value="1"/>
</dbReference>
<dbReference type="SUPFAM" id="SSF54534">
    <property type="entry name" value="FKBP-like"/>
    <property type="match status" value="2"/>
</dbReference>
<dbReference type="Gene3D" id="3.30.1330.60">
    <property type="entry name" value="OmpA-like domain"/>
    <property type="match status" value="1"/>
</dbReference>
<protein>
    <submittedName>
        <fullName evidence="3">Possible peptidyl-prolyl cis-trans isomerase</fullName>
        <ecNumber evidence="3">5.2.1.8</ecNumber>
    </submittedName>
</protein>
<dbReference type="KEGG" id="chu:CHU_0192"/>
<dbReference type="AlphaFoldDB" id="A0A6N4SMJ1"/>
<keyword evidence="1" id="KW-0697">Rotamase</keyword>
<dbReference type="EMBL" id="CP000383">
    <property type="protein sequence ID" value="ABG57484.1"/>
    <property type="molecule type" value="Genomic_DNA"/>
</dbReference>
<dbReference type="OrthoDB" id="14196at2"/>
<gene>
    <name evidence="3" type="ordered locus">CHU_0192</name>
</gene>
<accession>A0A6N4SMJ1</accession>
<dbReference type="Proteomes" id="UP000001822">
    <property type="component" value="Chromosome"/>
</dbReference>
<dbReference type="PANTHER" id="PTHR47245">
    <property type="entry name" value="PEPTIDYLPROLYL ISOMERASE"/>
    <property type="match status" value="1"/>
</dbReference>
<evidence type="ECO:0000259" key="2">
    <source>
        <dbReference type="PROSITE" id="PS50198"/>
    </source>
</evidence>
<feature type="domain" description="PpiC" evidence="2">
    <location>
        <begin position="137"/>
        <end position="239"/>
    </location>
</feature>
<organism evidence="3 4">
    <name type="scientific">Cytophaga hutchinsonii (strain ATCC 33406 / DSM 1761 / CIP 103989 / NBRC 15051 / NCIMB 9469 / D465)</name>
    <dbReference type="NCBI Taxonomy" id="269798"/>
    <lineage>
        <taxon>Bacteria</taxon>
        <taxon>Pseudomonadati</taxon>
        <taxon>Bacteroidota</taxon>
        <taxon>Cytophagia</taxon>
        <taxon>Cytophagales</taxon>
        <taxon>Cytophagaceae</taxon>
        <taxon>Cytophaga</taxon>
    </lineage>
</organism>
<dbReference type="Gene3D" id="3.10.50.40">
    <property type="match status" value="2"/>
</dbReference>
<keyword evidence="1 3" id="KW-0413">Isomerase</keyword>
<proteinExistence type="predicted"/>
<keyword evidence="4" id="KW-1185">Reference proteome</keyword>
<dbReference type="PANTHER" id="PTHR47245:SF2">
    <property type="entry name" value="PEPTIDYL-PROLYL CIS-TRANS ISOMERASE HP_0175-RELATED"/>
    <property type="match status" value="1"/>
</dbReference>
<feature type="domain" description="PpiC" evidence="2">
    <location>
        <begin position="244"/>
        <end position="347"/>
    </location>
</feature>
<evidence type="ECO:0000313" key="3">
    <source>
        <dbReference type="EMBL" id="ABG57484.1"/>
    </source>
</evidence>
<dbReference type="InterPro" id="IPR050245">
    <property type="entry name" value="PrsA_foldase"/>
</dbReference>
<dbReference type="EC" id="5.2.1.8" evidence="3"/>